<accession>A0A4Y2GTD6</accession>
<evidence type="ECO:0008006" key="3">
    <source>
        <dbReference type="Google" id="ProtNLM"/>
    </source>
</evidence>
<gene>
    <name evidence="1" type="ORF">AVEN_190343_1</name>
</gene>
<protein>
    <recommendedName>
        <fullName evidence="3">DNA-directed DNA polymerase</fullName>
    </recommendedName>
</protein>
<sequence>MKYTPSTKLVPNLKDKKNYITYYKNLQFFLKHGLKLEKVHKILKFQQKPWLKKYIMFNTEQRKNSKSAFEKDFFKLMNNSVYGKTMENIRNLVDVQLENDEKKAQKLVAAPTFERI</sequence>
<dbReference type="Proteomes" id="UP000499080">
    <property type="component" value="Unassembled WGS sequence"/>
</dbReference>
<organism evidence="1 2">
    <name type="scientific">Araneus ventricosus</name>
    <name type="common">Orbweaver spider</name>
    <name type="synonym">Epeira ventricosa</name>
    <dbReference type="NCBI Taxonomy" id="182803"/>
    <lineage>
        <taxon>Eukaryota</taxon>
        <taxon>Metazoa</taxon>
        <taxon>Ecdysozoa</taxon>
        <taxon>Arthropoda</taxon>
        <taxon>Chelicerata</taxon>
        <taxon>Arachnida</taxon>
        <taxon>Araneae</taxon>
        <taxon>Araneomorphae</taxon>
        <taxon>Entelegynae</taxon>
        <taxon>Araneoidea</taxon>
        <taxon>Araneidae</taxon>
        <taxon>Araneus</taxon>
    </lineage>
</organism>
<dbReference type="InterPro" id="IPR043502">
    <property type="entry name" value="DNA/RNA_pol_sf"/>
</dbReference>
<name>A0A4Y2GTD6_ARAVE</name>
<evidence type="ECO:0000313" key="1">
    <source>
        <dbReference type="EMBL" id="GBM55758.1"/>
    </source>
</evidence>
<evidence type="ECO:0000313" key="2">
    <source>
        <dbReference type="Proteomes" id="UP000499080"/>
    </source>
</evidence>
<dbReference type="EMBL" id="BGPR01001515">
    <property type="protein sequence ID" value="GBM55758.1"/>
    <property type="molecule type" value="Genomic_DNA"/>
</dbReference>
<dbReference type="GO" id="GO:0071897">
    <property type="term" value="P:DNA biosynthetic process"/>
    <property type="evidence" value="ECO:0007669"/>
    <property type="project" value="UniProtKB-ARBA"/>
</dbReference>
<reference evidence="1 2" key="1">
    <citation type="journal article" date="2019" name="Sci. Rep.">
        <title>Orb-weaving spider Araneus ventricosus genome elucidates the spidroin gene catalogue.</title>
        <authorList>
            <person name="Kono N."/>
            <person name="Nakamura H."/>
            <person name="Ohtoshi R."/>
            <person name="Moran D.A.P."/>
            <person name="Shinohara A."/>
            <person name="Yoshida Y."/>
            <person name="Fujiwara M."/>
            <person name="Mori M."/>
            <person name="Tomita M."/>
            <person name="Arakawa K."/>
        </authorList>
    </citation>
    <scope>NUCLEOTIDE SEQUENCE [LARGE SCALE GENOMIC DNA]</scope>
</reference>
<dbReference type="OrthoDB" id="6621203at2759"/>
<proteinExistence type="predicted"/>
<dbReference type="SUPFAM" id="SSF56672">
    <property type="entry name" value="DNA/RNA polymerases"/>
    <property type="match status" value="1"/>
</dbReference>
<dbReference type="AlphaFoldDB" id="A0A4Y2GTD6"/>
<comment type="caution">
    <text evidence="1">The sequence shown here is derived from an EMBL/GenBank/DDBJ whole genome shotgun (WGS) entry which is preliminary data.</text>
</comment>
<keyword evidence="2" id="KW-1185">Reference proteome</keyword>